<dbReference type="Pfam" id="PF02481">
    <property type="entry name" value="DNA_processg_A"/>
    <property type="match status" value="1"/>
</dbReference>
<feature type="domain" description="Smf/DprA SAM" evidence="4">
    <location>
        <begin position="6"/>
        <end position="70"/>
    </location>
</feature>
<evidence type="ECO:0000256" key="1">
    <source>
        <dbReference type="ARBA" id="ARBA00006525"/>
    </source>
</evidence>
<dbReference type="Proteomes" id="UP000294619">
    <property type="component" value="Unassembled WGS sequence"/>
</dbReference>
<evidence type="ECO:0000313" key="7">
    <source>
        <dbReference type="Proteomes" id="UP000294619"/>
    </source>
</evidence>
<keyword evidence="8" id="KW-1185">Reference proteome</keyword>
<protein>
    <submittedName>
        <fullName evidence="5">DNA processing protein</fullName>
    </submittedName>
    <submittedName>
        <fullName evidence="6">DNA-protecting protein DprA</fullName>
    </submittedName>
</protein>
<dbReference type="InterPro" id="IPR003488">
    <property type="entry name" value="DprA"/>
</dbReference>
<evidence type="ECO:0000259" key="4">
    <source>
        <dbReference type="Pfam" id="PF25317"/>
    </source>
</evidence>
<dbReference type="EMBL" id="SMCP01000002">
    <property type="protein sequence ID" value="TCV89474.1"/>
    <property type="molecule type" value="Genomic_DNA"/>
</dbReference>
<feature type="domain" description="DprA winged helix" evidence="3">
    <location>
        <begin position="332"/>
        <end position="379"/>
    </location>
</feature>
<name>A0A4R3YF02_9PAST</name>
<dbReference type="Pfam" id="PF25317">
    <property type="entry name" value="SAM_SMF"/>
    <property type="match status" value="1"/>
</dbReference>
<dbReference type="SUPFAM" id="SSF102405">
    <property type="entry name" value="MCP/YpsA-like"/>
    <property type="match status" value="1"/>
</dbReference>
<proteinExistence type="inferred from homology"/>
<dbReference type="InterPro" id="IPR036388">
    <property type="entry name" value="WH-like_DNA-bd_sf"/>
</dbReference>
<comment type="caution">
    <text evidence="5">The sequence shown here is derived from an EMBL/GenBank/DDBJ whole genome shotgun (WGS) entry which is preliminary data.</text>
</comment>
<comment type="similarity">
    <text evidence="1">Belongs to the DprA/Smf family.</text>
</comment>
<dbReference type="AlphaFoldDB" id="A0A4R3YF02"/>
<reference evidence="5 7" key="1">
    <citation type="submission" date="2019-03" db="EMBL/GenBank/DDBJ databases">
        <title>Genomic Encyclopedia of Type Strains, Phase IV (KMG-IV): sequencing the most valuable type-strain genomes for metagenomic binning, comparative biology and taxonomic classification.</title>
        <authorList>
            <person name="Goeker M."/>
        </authorList>
    </citation>
    <scope>NUCLEOTIDE SEQUENCE [LARGE SCALE GENOMIC DNA]</scope>
    <source>
        <strain evidence="5 7">DSM 28140</strain>
    </source>
</reference>
<dbReference type="PANTHER" id="PTHR43022">
    <property type="entry name" value="PROTEIN SMF"/>
    <property type="match status" value="1"/>
</dbReference>
<dbReference type="RefSeq" id="WP_132965402.1">
    <property type="nucleotide sequence ID" value="NZ_LEKL01000037.1"/>
</dbReference>
<evidence type="ECO:0000259" key="2">
    <source>
        <dbReference type="Pfam" id="PF02481"/>
    </source>
</evidence>
<dbReference type="Pfam" id="PF17782">
    <property type="entry name" value="WHD_DprA"/>
    <property type="match status" value="1"/>
</dbReference>
<dbReference type="InterPro" id="IPR041614">
    <property type="entry name" value="DprA_WH"/>
</dbReference>
<dbReference type="Gene3D" id="1.10.10.10">
    <property type="entry name" value="Winged helix-like DNA-binding domain superfamily/Winged helix DNA-binding domain"/>
    <property type="match status" value="1"/>
</dbReference>
<evidence type="ECO:0000259" key="3">
    <source>
        <dbReference type="Pfam" id="PF17782"/>
    </source>
</evidence>
<organism evidence="5 7">
    <name type="scientific">Testudinibacter aquarius</name>
    <dbReference type="NCBI Taxonomy" id="1524974"/>
    <lineage>
        <taxon>Bacteria</taxon>
        <taxon>Pseudomonadati</taxon>
        <taxon>Pseudomonadota</taxon>
        <taxon>Gammaproteobacteria</taxon>
        <taxon>Pasteurellales</taxon>
        <taxon>Pasteurellaceae</taxon>
        <taxon>Testudinibacter</taxon>
    </lineage>
</organism>
<evidence type="ECO:0000313" key="5">
    <source>
        <dbReference type="EMBL" id="TCV89474.1"/>
    </source>
</evidence>
<gene>
    <name evidence="6" type="primary">dprA</name>
    <name evidence="5" type="ORF">EDC16_102352</name>
    <name evidence="6" type="ORF">FHQ21_10265</name>
</gene>
<dbReference type="EMBL" id="VDGV01000099">
    <property type="protein sequence ID" value="TNG89374.1"/>
    <property type="molecule type" value="Genomic_DNA"/>
</dbReference>
<dbReference type="GO" id="GO:0009294">
    <property type="term" value="P:DNA-mediated transformation"/>
    <property type="evidence" value="ECO:0007669"/>
    <property type="project" value="InterPro"/>
</dbReference>
<accession>A0A4R3YF02</accession>
<dbReference type="InterPro" id="IPR057666">
    <property type="entry name" value="DrpA_SLOG"/>
</dbReference>
<dbReference type="NCBIfam" id="TIGR00732">
    <property type="entry name" value="dprA"/>
    <property type="match status" value="1"/>
</dbReference>
<evidence type="ECO:0000313" key="6">
    <source>
        <dbReference type="EMBL" id="TNG89374.1"/>
    </source>
</evidence>
<dbReference type="Proteomes" id="UP000305526">
    <property type="component" value="Unassembled WGS sequence"/>
</dbReference>
<evidence type="ECO:0000313" key="8">
    <source>
        <dbReference type="Proteomes" id="UP000305526"/>
    </source>
</evidence>
<dbReference type="PANTHER" id="PTHR43022:SF1">
    <property type="entry name" value="PROTEIN SMF"/>
    <property type="match status" value="1"/>
</dbReference>
<dbReference type="InterPro" id="IPR057338">
    <property type="entry name" value="DprA_SAM"/>
</dbReference>
<sequence>MSLNIPLELLLRLNQIPNFGSSAVLRLLKQVSVQQLLEYGAVEWAHLGLDSRQIQRWLQPKKEYIDPVLAWQAQSAVNQVITIFDADYPFLLKQIVSAPLIIYLQGDRNLLHQRQIAMVGSRDCSDYGEYWSRYFATQLSLQGYVITSGMALGIDSYSHRAALESGGKTIAVLGSGLNRIYPKRNQSLAQQIIEQGALVSEFIPNQAPLPENFPRRNRIISGLSLGTLVVEADVKSGSLITARYALEQNREVFALPGAVQNRFSRGCHSLIKQGALLVESYQDILENLSAYPSQSEMLTPIHPVVPDTAKIKPSLIQPVQQLTKNEKSAVAYPELYRHIGYQAISADDLATALNLPISEVLSQLLELELEGAICTVSGGYCRC</sequence>
<dbReference type="Gene3D" id="3.40.50.450">
    <property type="match status" value="1"/>
</dbReference>
<feature type="domain" description="Smf/DprA SLOG" evidence="2">
    <location>
        <begin position="79"/>
        <end position="288"/>
    </location>
</feature>
<reference evidence="6 8" key="2">
    <citation type="submission" date="2019-05" db="EMBL/GenBank/DDBJ databases">
        <title>Pasteurellaceae isolates from reptiles.</title>
        <authorList>
            <person name="Bojesen A.M."/>
            <person name="Lund E."/>
        </authorList>
    </citation>
    <scope>NUCLEOTIDE SEQUENCE [LARGE SCALE GENOMIC DNA]</scope>
    <source>
        <strain evidence="6 8">ELNT2x</strain>
    </source>
</reference>